<reference evidence="1 2" key="1">
    <citation type="submission" date="2017-08" db="EMBL/GenBank/DDBJ databases">
        <authorList>
            <person name="de Groot N.N."/>
        </authorList>
    </citation>
    <scope>NUCLEOTIDE SEQUENCE [LARGE SCALE GENOMIC DNA]</scope>
    <source>
        <strain evidence="1 2">USBA 78</strain>
    </source>
</reference>
<gene>
    <name evidence="1" type="ORF">SAMN05428964_10524</name>
</gene>
<organism evidence="1 2">
    <name type="scientific">Thalassospira xiamenensis</name>
    <dbReference type="NCBI Taxonomy" id="220697"/>
    <lineage>
        <taxon>Bacteria</taxon>
        <taxon>Pseudomonadati</taxon>
        <taxon>Pseudomonadota</taxon>
        <taxon>Alphaproteobacteria</taxon>
        <taxon>Rhodospirillales</taxon>
        <taxon>Thalassospiraceae</taxon>
        <taxon>Thalassospira</taxon>
    </lineage>
</organism>
<accession>A0A285TRL8</accession>
<evidence type="ECO:0000313" key="1">
    <source>
        <dbReference type="EMBL" id="SOC25990.1"/>
    </source>
</evidence>
<protein>
    <submittedName>
        <fullName evidence="1">Uncharacterized protein</fullName>
    </submittedName>
</protein>
<evidence type="ECO:0000313" key="2">
    <source>
        <dbReference type="Proteomes" id="UP000219068"/>
    </source>
</evidence>
<dbReference type="Proteomes" id="UP000219068">
    <property type="component" value="Unassembled WGS sequence"/>
</dbReference>
<dbReference type="EMBL" id="OBMM01000005">
    <property type="protein sequence ID" value="SOC25990.1"/>
    <property type="molecule type" value="Genomic_DNA"/>
</dbReference>
<dbReference type="AlphaFoldDB" id="A0A285TRL8"/>
<sequence>MMIFSRHVEKVLFDKGQITSLPYIFGDGLGRG</sequence>
<name>A0A285TRL8_9PROT</name>
<proteinExistence type="predicted"/>